<evidence type="ECO:0000313" key="3">
    <source>
        <dbReference type="EMBL" id="MBD2840940.1"/>
    </source>
</evidence>
<dbReference type="RefSeq" id="WP_190786521.1">
    <property type="nucleotide sequence ID" value="NZ_JACXLC010000001.1"/>
</dbReference>
<accession>A0ABR8KKX9</accession>
<name>A0ABR8KKX9_9SPHN</name>
<feature type="chain" id="PRO_5046226112" description="SnoaL-like domain-containing protein" evidence="1">
    <location>
        <begin position="21"/>
        <end position="163"/>
    </location>
</feature>
<dbReference type="EMBL" id="JACXLC010000001">
    <property type="protein sequence ID" value="MBD2840940.1"/>
    <property type="molecule type" value="Genomic_DNA"/>
</dbReference>
<dbReference type="InterPro" id="IPR037401">
    <property type="entry name" value="SnoaL-like"/>
</dbReference>
<dbReference type="InterPro" id="IPR032710">
    <property type="entry name" value="NTF2-like_dom_sf"/>
</dbReference>
<dbReference type="Gene3D" id="3.10.450.50">
    <property type="match status" value="1"/>
</dbReference>
<proteinExistence type="predicted"/>
<keyword evidence="4" id="KW-1185">Reference proteome</keyword>
<keyword evidence="1" id="KW-0732">Signal</keyword>
<gene>
    <name evidence="3" type="ORF">IB285_01575</name>
</gene>
<feature type="signal peptide" evidence="1">
    <location>
        <begin position="1"/>
        <end position="20"/>
    </location>
</feature>
<dbReference type="Proteomes" id="UP000635384">
    <property type="component" value="Unassembled WGS sequence"/>
</dbReference>
<evidence type="ECO:0000259" key="2">
    <source>
        <dbReference type="Pfam" id="PF12680"/>
    </source>
</evidence>
<dbReference type="Pfam" id="PF12680">
    <property type="entry name" value="SnoaL_2"/>
    <property type="match status" value="1"/>
</dbReference>
<evidence type="ECO:0000256" key="1">
    <source>
        <dbReference type="SAM" id="SignalP"/>
    </source>
</evidence>
<feature type="domain" description="SnoaL-like" evidence="2">
    <location>
        <begin position="36"/>
        <end position="144"/>
    </location>
</feature>
<sequence>MLKFAPLIPITLAIAPPVFATEAADHDALNGVVIPMFDAVLAEDIERVEPLLAEDARILAMFNPTGRTGEGSPRQFPLLTYFKIVTENYDNIAFVNRTYSIADDGRTVWMEADGDLRVAATGEPYRNAYVFKVSIDDNGKVAEIKEWVNTVTLNQQGIPAGSD</sequence>
<evidence type="ECO:0000313" key="4">
    <source>
        <dbReference type="Proteomes" id="UP000635384"/>
    </source>
</evidence>
<dbReference type="SUPFAM" id="SSF54427">
    <property type="entry name" value="NTF2-like"/>
    <property type="match status" value="1"/>
</dbReference>
<reference evidence="3 4" key="1">
    <citation type="submission" date="2020-09" db="EMBL/GenBank/DDBJ databases">
        <authorList>
            <person name="Yoon J.-W."/>
        </authorList>
    </citation>
    <scope>NUCLEOTIDE SEQUENCE [LARGE SCALE GENOMIC DNA]</scope>
    <source>
        <strain evidence="3 4">KMU-140</strain>
    </source>
</reference>
<comment type="caution">
    <text evidence="3">The sequence shown here is derived from an EMBL/GenBank/DDBJ whole genome shotgun (WGS) entry which is preliminary data.</text>
</comment>
<organism evidence="3 4">
    <name type="scientific">Erythrobacter rubeus</name>
    <dbReference type="NCBI Taxonomy" id="2760803"/>
    <lineage>
        <taxon>Bacteria</taxon>
        <taxon>Pseudomonadati</taxon>
        <taxon>Pseudomonadota</taxon>
        <taxon>Alphaproteobacteria</taxon>
        <taxon>Sphingomonadales</taxon>
        <taxon>Erythrobacteraceae</taxon>
        <taxon>Erythrobacter/Porphyrobacter group</taxon>
        <taxon>Erythrobacter</taxon>
    </lineage>
</organism>
<protein>
    <recommendedName>
        <fullName evidence="2">SnoaL-like domain-containing protein</fullName>
    </recommendedName>
</protein>